<feature type="region of interest" description="Disordered" evidence="1">
    <location>
        <begin position="75"/>
        <end position="97"/>
    </location>
</feature>
<dbReference type="EMBL" id="LK032028">
    <property type="protein sequence ID" value="CDY12884.1"/>
    <property type="molecule type" value="Genomic_DNA"/>
</dbReference>
<accession>A0A078FIR7</accession>
<evidence type="ECO:0000313" key="3">
    <source>
        <dbReference type="EMBL" id="CDY12884.1"/>
    </source>
</evidence>
<evidence type="ECO:0000256" key="1">
    <source>
        <dbReference type="SAM" id="MobiDB-lite"/>
    </source>
</evidence>
<gene>
    <name evidence="3" type="primary">BnaA09g13900D</name>
    <name evidence="2" type="ORF">DARMORV10_A09P16910.1</name>
    <name evidence="3" type="ORF">GSBRNA2T00070542001</name>
</gene>
<dbReference type="Proteomes" id="UP000028999">
    <property type="component" value="Unassembled WGS sequence"/>
</dbReference>
<reference evidence="3" key="2">
    <citation type="submission" date="2014-06" db="EMBL/GenBank/DDBJ databases">
        <authorList>
            <person name="Genoscope - CEA"/>
        </authorList>
    </citation>
    <scope>NUCLEOTIDE SEQUENCE</scope>
</reference>
<dbReference type="OMA" id="KPRTEFL"/>
<proteinExistence type="predicted"/>
<name>A0A078FIR7_BRANA</name>
<dbReference type="PaxDb" id="3708-A0A078FIR7"/>
<evidence type="ECO:0000313" key="4">
    <source>
        <dbReference type="Proteomes" id="UP000028999"/>
    </source>
</evidence>
<sequence>MTSQLLWTNAHLLFQTFNHQWDGKTIYLSGTSYPPAANAKSKPRKHAMAFERQSFQDEREMRCMCLVYQVNLTKESDDDTVSSLEDQRKRHSLGRQRKTRRSRLLKVAFLFWKGREELLIRDQLRVHHEKPRTEFLWFEKGQHKKVK</sequence>
<dbReference type="EMBL" id="HG994363">
    <property type="protein sequence ID" value="CAF2040257.1"/>
    <property type="molecule type" value="Genomic_DNA"/>
</dbReference>
<protein>
    <submittedName>
        <fullName evidence="2">(rape) hypothetical protein</fullName>
    </submittedName>
    <submittedName>
        <fullName evidence="3">BnaA09g13900D protein</fullName>
    </submittedName>
</protein>
<organism evidence="3 4">
    <name type="scientific">Brassica napus</name>
    <name type="common">Rape</name>
    <dbReference type="NCBI Taxonomy" id="3708"/>
    <lineage>
        <taxon>Eukaryota</taxon>
        <taxon>Viridiplantae</taxon>
        <taxon>Streptophyta</taxon>
        <taxon>Embryophyta</taxon>
        <taxon>Tracheophyta</taxon>
        <taxon>Spermatophyta</taxon>
        <taxon>Magnoliopsida</taxon>
        <taxon>eudicotyledons</taxon>
        <taxon>Gunneridae</taxon>
        <taxon>Pentapetalae</taxon>
        <taxon>rosids</taxon>
        <taxon>malvids</taxon>
        <taxon>Brassicales</taxon>
        <taxon>Brassicaceae</taxon>
        <taxon>Brassiceae</taxon>
        <taxon>Brassica</taxon>
    </lineage>
</organism>
<dbReference type="AlphaFoldDB" id="A0A078FIR7"/>
<reference evidence="3 4" key="1">
    <citation type="journal article" date="2014" name="Science">
        <title>Plant genetics. Early allopolyploid evolution in the post-Neolithic Brassica napus oilseed genome.</title>
        <authorList>
            <person name="Chalhoub B."/>
            <person name="Denoeud F."/>
            <person name="Liu S."/>
            <person name="Parkin I.A."/>
            <person name="Tang H."/>
            <person name="Wang X."/>
            <person name="Chiquet J."/>
            <person name="Belcram H."/>
            <person name="Tong C."/>
            <person name="Samans B."/>
            <person name="Correa M."/>
            <person name="Da Silva C."/>
            <person name="Just J."/>
            <person name="Falentin C."/>
            <person name="Koh C.S."/>
            <person name="Le Clainche I."/>
            <person name="Bernard M."/>
            <person name="Bento P."/>
            <person name="Noel B."/>
            <person name="Labadie K."/>
            <person name="Alberti A."/>
            <person name="Charles M."/>
            <person name="Arnaud D."/>
            <person name="Guo H."/>
            <person name="Daviaud C."/>
            <person name="Alamery S."/>
            <person name="Jabbari K."/>
            <person name="Zhao M."/>
            <person name="Edger P.P."/>
            <person name="Chelaifa H."/>
            <person name="Tack D."/>
            <person name="Lassalle G."/>
            <person name="Mestiri I."/>
            <person name="Schnel N."/>
            <person name="Le Paslier M.C."/>
            <person name="Fan G."/>
            <person name="Renault V."/>
            <person name="Bayer P.E."/>
            <person name="Golicz A.A."/>
            <person name="Manoli S."/>
            <person name="Lee T.H."/>
            <person name="Thi V.H."/>
            <person name="Chalabi S."/>
            <person name="Hu Q."/>
            <person name="Fan C."/>
            <person name="Tollenaere R."/>
            <person name="Lu Y."/>
            <person name="Battail C."/>
            <person name="Shen J."/>
            <person name="Sidebottom C.H."/>
            <person name="Wang X."/>
            <person name="Canaguier A."/>
            <person name="Chauveau A."/>
            <person name="Berard A."/>
            <person name="Deniot G."/>
            <person name="Guan M."/>
            <person name="Liu Z."/>
            <person name="Sun F."/>
            <person name="Lim Y.P."/>
            <person name="Lyons E."/>
            <person name="Town C.D."/>
            <person name="Bancroft I."/>
            <person name="Wang X."/>
            <person name="Meng J."/>
            <person name="Ma J."/>
            <person name="Pires J.C."/>
            <person name="King G.J."/>
            <person name="Brunel D."/>
            <person name="Delourme R."/>
            <person name="Renard M."/>
            <person name="Aury J.M."/>
            <person name="Adams K.L."/>
            <person name="Batley J."/>
            <person name="Snowdon R.J."/>
            <person name="Tost J."/>
            <person name="Edwards D."/>
            <person name="Zhou Y."/>
            <person name="Hua W."/>
            <person name="Sharpe A.G."/>
            <person name="Paterson A.H."/>
            <person name="Guan C."/>
            <person name="Wincker P."/>
        </authorList>
    </citation>
    <scope>NUCLEOTIDE SEQUENCE [LARGE SCALE GENOMIC DNA]</scope>
    <source>
        <strain evidence="4">cv. Darmor-bzh</strain>
    </source>
</reference>
<dbReference type="Proteomes" id="UP001295469">
    <property type="component" value="Chromosome A09"/>
</dbReference>
<dbReference type="Gramene" id="CDY12884">
    <property type="protein sequence ID" value="CDY12884"/>
    <property type="gene ID" value="GSBRNA2T00070542001"/>
</dbReference>
<keyword evidence="4" id="KW-1185">Reference proteome</keyword>
<reference evidence="2" key="3">
    <citation type="submission" date="2021-01" db="EMBL/GenBank/DDBJ databases">
        <authorList>
            <consortium name="Genoscope - CEA"/>
            <person name="William W."/>
        </authorList>
    </citation>
    <scope>NUCLEOTIDE SEQUENCE</scope>
</reference>
<evidence type="ECO:0000313" key="2">
    <source>
        <dbReference type="EMBL" id="CAF2040257.1"/>
    </source>
</evidence>